<evidence type="ECO:0000313" key="9">
    <source>
        <dbReference type="Proteomes" id="UP000053244"/>
    </source>
</evidence>
<keyword evidence="9" id="KW-1185">Reference proteome</keyword>
<name>A0A124G7S1_9ACTN</name>
<evidence type="ECO:0000256" key="5">
    <source>
        <dbReference type="ARBA" id="ARBA00024993"/>
    </source>
</evidence>
<dbReference type="PANTHER" id="PTHR43175:SF3">
    <property type="entry name" value="CARBON DISULFIDE HYDROLASE"/>
    <property type="match status" value="1"/>
</dbReference>
<dbReference type="InterPro" id="IPR001765">
    <property type="entry name" value="Carbonic_anhydrase"/>
</dbReference>
<dbReference type="RefSeq" id="WP_067706237.1">
    <property type="nucleotide sequence ID" value="NZ_LLZH01000331.1"/>
</dbReference>
<dbReference type="AlphaFoldDB" id="A0A124G7S1"/>
<dbReference type="PANTHER" id="PTHR43175">
    <property type="entry name" value="CARBONIC ANHYDRASE"/>
    <property type="match status" value="1"/>
</dbReference>
<comment type="caution">
    <text evidence="8">The sequence shown here is derived from an EMBL/GenBank/DDBJ whole genome shotgun (WGS) entry which is preliminary data.</text>
</comment>
<accession>A0A124G7S1</accession>
<evidence type="ECO:0000313" key="8">
    <source>
        <dbReference type="EMBL" id="KUL23562.1"/>
    </source>
</evidence>
<evidence type="ECO:0000256" key="1">
    <source>
        <dbReference type="ARBA" id="ARBA00006217"/>
    </source>
</evidence>
<dbReference type="GO" id="GO:0004089">
    <property type="term" value="F:carbonate dehydratase activity"/>
    <property type="evidence" value="ECO:0007669"/>
    <property type="project" value="UniProtKB-EC"/>
</dbReference>
<comment type="function">
    <text evidence="5">Catalyzes the reversible hydration of carbon dioxide to form bicarbonate.</text>
</comment>
<dbReference type="EC" id="4.2.1.1" evidence="2"/>
<dbReference type="EMBL" id="LLZH01000331">
    <property type="protein sequence ID" value="KUL23562.1"/>
    <property type="molecule type" value="Genomic_DNA"/>
</dbReference>
<feature type="binding site" evidence="7">
    <location>
        <position position="96"/>
    </location>
    <ligand>
        <name>Zn(2+)</name>
        <dbReference type="ChEBI" id="CHEBI:29105"/>
    </ligand>
</feature>
<feature type="binding site" evidence="7">
    <location>
        <position position="93"/>
    </location>
    <ligand>
        <name>Zn(2+)</name>
        <dbReference type="ChEBI" id="CHEBI:29105"/>
    </ligand>
</feature>
<protein>
    <recommendedName>
        <fullName evidence="2">carbonic anhydrase</fullName>
        <ecNumber evidence="2">4.2.1.1</ecNumber>
    </recommendedName>
</protein>
<reference evidence="8 9" key="1">
    <citation type="submission" date="2015-10" db="EMBL/GenBank/DDBJ databases">
        <authorList>
            <person name="Gilbert D.G."/>
        </authorList>
    </citation>
    <scope>NUCLEOTIDE SEQUENCE [LARGE SCALE GENOMIC DNA]</scope>
    <source>
        <strain evidence="8 9">NRRL B-16712</strain>
    </source>
</reference>
<evidence type="ECO:0000256" key="7">
    <source>
        <dbReference type="PIRSR" id="PIRSR601765-1"/>
    </source>
</evidence>
<gene>
    <name evidence="8" type="ORF">ADL15_46200</name>
</gene>
<dbReference type="Proteomes" id="UP000053244">
    <property type="component" value="Unassembled WGS sequence"/>
</dbReference>
<dbReference type="OrthoDB" id="8968066at2"/>
<dbReference type="SMART" id="SM00947">
    <property type="entry name" value="Pro_CA"/>
    <property type="match status" value="1"/>
</dbReference>
<dbReference type="SUPFAM" id="SSF53056">
    <property type="entry name" value="beta-carbonic anhydrase, cab"/>
    <property type="match status" value="1"/>
</dbReference>
<dbReference type="Pfam" id="PF00484">
    <property type="entry name" value="Pro_CA"/>
    <property type="match status" value="1"/>
</dbReference>
<sequence>MAGISELLERNRDFAARVDLRRLAMPAVLPDRLLVVLTCLDPRVEPAGFLGLTTGDAGVLRNAGGRVDDGVMDDIAYLAMRFGVRMDIAVIHHTQCGTGLLADPDFRRAYADRSGLGDAGLAAKAVTDPVVTVRDDVAKILGSPLLASDLVAAVSGHVLRLETGLVDTVVASVAPPLLHP</sequence>
<comment type="cofactor">
    <cofactor evidence="7">
        <name>Zn(2+)</name>
        <dbReference type="ChEBI" id="CHEBI:29105"/>
    </cofactor>
    <text evidence="7">Binds 1 zinc ion per subunit.</text>
</comment>
<dbReference type="GO" id="GO:0008270">
    <property type="term" value="F:zinc ion binding"/>
    <property type="evidence" value="ECO:0007669"/>
    <property type="project" value="InterPro"/>
</dbReference>
<evidence type="ECO:0000256" key="3">
    <source>
        <dbReference type="ARBA" id="ARBA00022723"/>
    </source>
</evidence>
<evidence type="ECO:0000256" key="2">
    <source>
        <dbReference type="ARBA" id="ARBA00012925"/>
    </source>
</evidence>
<evidence type="ECO:0000256" key="6">
    <source>
        <dbReference type="ARBA" id="ARBA00048348"/>
    </source>
</evidence>
<dbReference type="InterPro" id="IPR036874">
    <property type="entry name" value="Carbonic_anhydrase_sf"/>
</dbReference>
<evidence type="ECO:0000256" key="4">
    <source>
        <dbReference type="ARBA" id="ARBA00022833"/>
    </source>
</evidence>
<organism evidence="8 9">
    <name type="scientific">Actinoplanes awajinensis subsp. mycoplanecinus</name>
    <dbReference type="NCBI Taxonomy" id="135947"/>
    <lineage>
        <taxon>Bacteria</taxon>
        <taxon>Bacillati</taxon>
        <taxon>Actinomycetota</taxon>
        <taxon>Actinomycetes</taxon>
        <taxon>Micromonosporales</taxon>
        <taxon>Micromonosporaceae</taxon>
        <taxon>Actinoplanes</taxon>
    </lineage>
</organism>
<proteinExistence type="inferred from homology"/>
<comment type="similarity">
    <text evidence="1">Belongs to the beta-class carbonic anhydrase family.</text>
</comment>
<keyword evidence="4 7" id="KW-0862">Zinc</keyword>
<feature type="binding site" evidence="7">
    <location>
        <position position="41"/>
    </location>
    <ligand>
        <name>Zn(2+)</name>
        <dbReference type="ChEBI" id="CHEBI:29105"/>
    </ligand>
</feature>
<comment type="catalytic activity">
    <reaction evidence="6">
        <text>hydrogencarbonate + H(+) = CO2 + H2O</text>
        <dbReference type="Rhea" id="RHEA:10748"/>
        <dbReference type="ChEBI" id="CHEBI:15377"/>
        <dbReference type="ChEBI" id="CHEBI:15378"/>
        <dbReference type="ChEBI" id="CHEBI:16526"/>
        <dbReference type="ChEBI" id="CHEBI:17544"/>
        <dbReference type="EC" id="4.2.1.1"/>
    </reaction>
</comment>
<dbReference type="Gene3D" id="3.40.1050.10">
    <property type="entry name" value="Carbonic anhydrase"/>
    <property type="match status" value="1"/>
</dbReference>
<feature type="binding site" evidence="7">
    <location>
        <position position="39"/>
    </location>
    <ligand>
        <name>Zn(2+)</name>
        <dbReference type="ChEBI" id="CHEBI:29105"/>
    </ligand>
</feature>
<keyword evidence="3 7" id="KW-0479">Metal-binding</keyword>